<protein>
    <submittedName>
        <fullName evidence="1">Uncharacterized protein</fullName>
    </submittedName>
</protein>
<name>A0A653B2Y6_ECTOL</name>
<dbReference type="AlphaFoldDB" id="A0A653B2Y6"/>
<gene>
    <name evidence="1" type="ORF">POT9AD_2058</name>
</gene>
<reference evidence="1" key="1">
    <citation type="submission" date="2018-11" db="EMBL/GenBank/DDBJ databases">
        <authorList>
            <consortium name="Genoscope - CEA"/>
            <person name="William W."/>
        </authorList>
    </citation>
    <scope>NUCLEOTIDE SEQUENCE [LARGE SCALE GENOMIC DNA]</scope>
    <source>
        <strain evidence="1">T9AD</strain>
    </source>
</reference>
<proteinExistence type="predicted"/>
<evidence type="ECO:0000313" key="1">
    <source>
        <dbReference type="EMBL" id="VDN63038.1"/>
    </source>
</evidence>
<dbReference type="EMBL" id="LR130779">
    <property type="protein sequence ID" value="VDN63038.1"/>
    <property type="molecule type" value="Genomic_DNA"/>
</dbReference>
<accession>A0A653B2Y6</accession>
<organism evidence="1">
    <name type="scientific">Ectopseudomonas oleovorans</name>
    <name type="common">Pseudomonas oleovorans</name>
    <dbReference type="NCBI Taxonomy" id="301"/>
    <lineage>
        <taxon>Bacteria</taxon>
        <taxon>Pseudomonadati</taxon>
        <taxon>Pseudomonadota</taxon>
        <taxon>Gammaproteobacteria</taxon>
        <taxon>Pseudomonadales</taxon>
        <taxon>Pseudomonadaceae</taxon>
        <taxon>Ectopseudomonas</taxon>
    </lineage>
</organism>
<sequence>MHTVITRKGLLTTVFLALFTVAIAASYDRWFCSYCSMDMTALDELSGPITFHTFHGQQRRQPMAAWRYSHHHQRVTVDYIPLQRLSHPALGSDQLWRWRRSGHTQKP</sequence>